<dbReference type="STRING" id="7757.ENSPMAP00000011013"/>
<feature type="region of interest" description="Disordered" evidence="5">
    <location>
        <begin position="464"/>
        <end position="489"/>
    </location>
</feature>
<keyword evidence="4" id="KW-0325">Glycoprotein</keyword>
<dbReference type="InterPro" id="IPR001611">
    <property type="entry name" value="Leu-rich_rpt"/>
</dbReference>
<evidence type="ECO:0000256" key="1">
    <source>
        <dbReference type="ARBA" id="ARBA00022614"/>
    </source>
</evidence>
<dbReference type="HOGENOM" id="CLU_032965_0_0_1"/>
<keyword evidence="6" id="KW-0812">Transmembrane</keyword>
<name>S4S0M2_PETMA</name>
<evidence type="ECO:0000256" key="3">
    <source>
        <dbReference type="ARBA" id="ARBA00022737"/>
    </source>
</evidence>
<dbReference type="InterPro" id="IPR032675">
    <property type="entry name" value="LRR_dom_sf"/>
</dbReference>
<protein>
    <submittedName>
        <fullName evidence="8">Leucine rich repeat transmembrane neuronal 4</fullName>
    </submittedName>
</protein>
<dbReference type="PROSITE" id="PS51450">
    <property type="entry name" value="LRR"/>
    <property type="match status" value="4"/>
</dbReference>
<feature type="compositionally biased region" description="Basic residues" evidence="5">
    <location>
        <begin position="472"/>
        <end position="484"/>
    </location>
</feature>
<evidence type="ECO:0000256" key="7">
    <source>
        <dbReference type="SAM" id="SignalP"/>
    </source>
</evidence>
<accession>S4S0M2</accession>
<dbReference type="PANTHER" id="PTHR24369">
    <property type="entry name" value="ANTIGEN BSP, PUTATIVE-RELATED"/>
    <property type="match status" value="1"/>
</dbReference>
<dbReference type="GeneTree" id="ENSGT00940000154909"/>
<dbReference type="SMART" id="SM00369">
    <property type="entry name" value="LRR_TYP"/>
    <property type="match status" value="9"/>
</dbReference>
<evidence type="ECO:0000256" key="4">
    <source>
        <dbReference type="ARBA" id="ARBA00023180"/>
    </source>
</evidence>
<keyword evidence="1" id="KW-0433">Leucine-rich repeat</keyword>
<feature type="transmembrane region" description="Helical" evidence="6">
    <location>
        <begin position="433"/>
        <end position="455"/>
    </location>
</feature>
<dbReference type="SUPFAM" id="SSF52058">
    <property type="entry name" value="L domain-like"/>
    <property type="match status" value="1"/>
</dbReference>
<dbReference type="Ensembl" id="ENSPMAT00000011059.1">
    <property type="protein sequence ID" value="ENSPMAP00000011013.1"/>
    <property type="gene ID" value="ENSPMAG00000010031.1"/>
</dbReference>
<dbReference type="PANTHER" id="PTHR24369:SF209">
    <property type="entry name" value="LEUCINE-RICH REPEAT TRANSMEMBRANE NEURONAL 2"/>
    <property type="match status" value="1"/>
</dbReference>
<sequence length="535" mass="60628">FPFSGLILFRVLSGPRTRLMIFTAAFILSFPTVEGACSKSCKCDVKIVYCESLGLKGLPRNISAGTLGLSLRYNSLQELNYNQFASFRQLTWLYLDHNYVHTVDAHAFQGIRRLKELILSSNRISNLANGTFRPISNLRNLDLSYNQLQILDPDLFRGLRKLQSLHLRSNTIKTMPVRIFQDCRNLEFLDLGYNRLRSLARNAFAGLTRLTELHMEHNQFSKVNFAHFPRLMSLRHLYLQGNKISEMTQGMVWIWSTLQILDLSGNELQSLRANAFEYVPNLQTLRLDSNKFTTLTHEVLSSLKSLNLISLSGNLWECDRKLCALGSWLTTFGIRREKNMICAGPKHLEGENVMEAIDNYNICGERPRVTAEPTAPAPKPGSRPTGWLKPVVESRIEWGEPIVLTTDPTADFPVHPPPPPLDPDLEAVSLHKVIAGCVALILSVLVILLVIYISWRRYPASMRQLQQQGPLAHHRRQKKRRRRGASNERAAQPTIPLEYYVDYKPTNSEATEGLANGTTTHCSAFIVSAMQECEV</sequence>
<keyword evidence="3" id="KW-0677">Repeat</keyword>
<reference evidence="8" key="2">
    <citation type="submission" date="2025-09" db="UniProtKB">
        <authorList>
            <consortium name="Ensembl"/>
        </authorList>
    </citation>
    <scope>IDENTIFICATION</scope>
</reference>
<evidence type="ECO:0000256" key="5">
    <source>
        <dbReference type="SAM" id="MobiDB-lite"/>
    </source>
</evidence>
<dbReference type="InterPro" id="IPR050541">
    <property type="entry name" value="LRR_TM_domain-containing"/>
</dbReference>
<keyword evidence="6" id="KW-0472">Membrane</keyword>
<dbReference type="InterPro" id="IPR003591">
    <property type="entry name" value="Leu-rich_rpt_typical-subtyp"/>
</dbReference>
<keyword evidence="2 7" id="KW-0732">Signal</keyword>
<organism evidence="8">
    <name type="scientific">Petromyzon marinus</name>
    <name type="common">Sea lamprey</name>
    <dbReference type="NCBI Taxonomy" id="7757"/>
    <lineage>
        <taxon>Eukaryota</taxon>
        <taxon>Metazoa</taxon>
        <taxon>Chordata</taxon>
        <taxon>Craniata</taxon>
        <taxon>Vertebrata</taxon>
        <taxon>Cyclostomata</taxon>
        <taxon>Hyperoartia</taxon>
        <taxon>Petromyzontiformes</taxon>
        <taxon>Petromyzontidae</taxon>
        <taxon>Petromyzon</taxon>
    </lineage>
</organism>
<dbReference type="Gene3D" id="3.80.10.10">
    <property type="entry name" value="Ribonuclease Inhibitor"/>
    <property type="match status" value="1"/>
</dbReference>
<feature type="chain" id="PRO_5004523152" evidence="7">
    <location>
        <begin position="36"/>
        <end position="535"/>
    </location>
</feature>
<evidence type="ECO:0000256" key="2">
    <source>
        <dbReference type="ARBA" id="ARBA00022729"/>
    </source>
</evidence>
<proteinExistence type="predicted"/>
<evidence type="ECO:0000313" key="8">
    <source>
        <dbReference type="Ensembl" id="ENSPMAP00000011013.1"/>
    </source>
</evidence>
<dbReference type="GO" id="GO:0005886">
    <property type="term" value="C:plasma membrane"/>
    <property type="evidence" value="ECO:0007669"/>
    <property type="project" value="TreeGrafter"/>
</dbReference>
<evidence type="ECO:0000256" key="6">
    <source>
        <dbReference type="SAM" id="Phobius"/>
    </source>
</evidence>
<dbReference type="FunFam" id="3.80.10.10:FF:001360">
    <property type="entry name" value="Uncharacterized protein"/>
    <property type="match status" value="1"/>
</dbReference>
<keyword evidence="6" id="KW-1133">Transmembrane helix</keyword>
<feature type="signal peptide" evidence="7">
    <location>
        <begin position="1"/>
        <end position="35"/>
    </location>
</feature>
<dbReference type="FunFam" id="3.80.10.10:FF:000770">
    <property type="entry name" value="Uncharacterized protein"/>
    <property type="match status" value="1"/>
</dbReference>
<reference evidence="8" key="1">
    <citation type="submission" date="2025-08" db="UniProtKB">
        <authorList>
            <consortium name="Ensembl"/>
        </authorList>
    </citation>
    <scope>IDENTIFICATION</scope>
</reference>
<dbReference type="Pfam" id="PF13855">
    <property type="entry name" value="LRR_8"/>
    <property type="match status" value="3"/>
</dbReference>
<dbReference type="AlphaFoldDB" id="S4S0M2"/>
<dbReference type="OMA" id="MIYCESQ"/>